<feature type="binding site" evidence="3">
    <location>
        <position position="157"/>
    </location>
    <ligand>
        <name>Zn(2+)</name>
        <dbReference type="ChEBI" id="CHEBI:29105"/>
    </ligand>
</feature>
<keyword evidence="3" id="KW-0862">Zinc</keyword>
<name>A0AAF0D0X7_ODILC</name>
<evidence type="ECO:0000256" key="3">
    <source>
        <dbReference type="HAMAP-Rule" id="MF_00975"/>
    </source>
</evidence>
<dbReference type="GO" id="GO:0006401">
    <property type="term" value="P:RNA catabolic process"/>
    <property type="evidence" value="ECO:0007669"/>
    <property type="project" value="UniProtKB-UniRule"/>
</dbReference>
<dbReference type="InterPro" id="IPR030850">
    <property type="entry name" value="Exosome_Csl4_arc"/>
</dbReference>
<dbReference type="GO" id="GO:0005737">
    <property type="term" value="C:cytoplasm"/>
    <property type="evidence" value="ECO:0007669"/>
    <property type="project" value="UniProtKB-SubCell"/>
</dbReference>
<dbReference type="HAMAP" id="MF_00975">
    <property type="entry name" value="Exosome_Csl4"/>
    <property type="match status" value="1"/>
</dbReference>
<evidence type="ECO:0000256" key="2">
    <source>
        <dbReference type="ARBA" id="ARBA00022835"/>
    </source>
</evidence>
<comment type="similarity">
    <text evidence="3">Belongs to the CSL4 family.</text>
</comment>
<keyword evidence="1 3" id="KW-0963">Cytoplasm</keyword>
<dbReference type="AlphaFoldDB" id="A0AAF0D0X7"/>
<dbReference type="SUPFAM" id="SSF50249">
    <property type="entry name" value="Nucleic acid-binding proteins"/>
    <property type="match status" value="1"/>
</dbReference>
<gene>
    <name evidence="3" type="primary">csl4</name>
    <name evidence="5" type="ORF">OdinLCB4_003945</name>
</gene>
<dbReference type="InterPro" id="IPR003029">
    <property type="entry name" value="S1_domain"/>
</dbReference>
<dbReference type="Gene3D" id="2.40.50.100">
    <property type="match status" value="1"/>
</dbReference>
<dbReference type="Gene3D" id="2.20.70.10">
    <property type="match status" value="1"/>
</dbReference>
<dbReference type="PROSITE" id="PS50126">
    <property type="entry name" value="S1"/>
    <property type="match status" value="1"/>
</dbReference>
<feature type="binding site" evidence="3">
    <location>
        <position position="173"/>
    </location>
    <ligand>
        <name>Zn(2+)</name>
        <dbReference type="ChEBI" id="CHEBI:29105"/>
    </ligand>
</feature>
<keyword evidence="2 3" id="KW-0271">Exosome</keyword>
<dbReference type="Proteomes" id="UP000186851">
    <property type="component" value="Chromosome"/>
</dbReference>
<dbReference type="Pfam" id="PF10447">
    <property type="entry name" value="EXOSC1"/>
    <property type="match status" value="1"/>
</dbReference>
<evidence type="ECO:0000259" key="4">
    <source>
        <dbReference type="PROSITE" id="PS50126"/>
    </source>
</evidence>
<dbReference type="Pfam" id="PF14382">
    <property type="entry name" value="ECR1_N"/>
    <property type="match status" value="1"/>
</dbReference>
<evidence type="ECO:0000313" key="5">
    <source>
        <dbReference type="EMBL" id="WEU39646.1"/>
    </source>
</evidence>
<dbReference type="KEGG" id="oyw:OdinLCB4_003945"/>
<evidence type="ECO:0000256" key="1">
    <source>
        <dbReference type="ARBA" id="ARBA00022490"/>
    </source>
</evidence>
<dbReference type="Gene3D" id="2.40.50.140">
    <property type="entry name" value="Nucleic acid-binding proteins"/>
    <property type="match status" value="1"/>
</dbReference>
<reference evidence="5" key="1">
    <citation type="journal article" date="2017" name="Nature">
        <title>Asgard archaea illuminate the origin of eukaryotic cellular complexity.</title>
        <authorList>
            <person name="Zaremba-Niedzwiedzka K."/>
            <person name="Caceres E.F."/>
            <person name="Saw J.H."/>
            <person name="Backstrom D."/>
            <person name="Juzokaite L."/>
            <person name="Vancaester E."/>
            <person name="Seitz K.W."/>
            <person name="Anantharaman K."/>
            <person name="Starnawski P."/>
            <person name="Kjeldsen K.U."/>
            <person name="Scott M.B."/>
            <person name="Nunoura T."/>
            <person name="Banfield J.F."/>
            <person name="Schramm A."/>
            <person name="Baker B.J."/>
            <person name="Spang A."/>
            <person name="Ettema T.J.G."/>
        </authorList>
    </citation>
    <scope>NUCLEOTIDE SEQUENCE</scope>
    <source>
        <strain evidence="5">LCB_4</strain>
    </source>
</reference>
<dbReference type="InterPro" id="IPR019495">
    <property type="entry name" value="EXOSC1_C"/>
</dbReference>
<dbReference type="SUPFAM" id="SSF110324">
    <property type="entry name" value="Ribosomal L27 protein-like"/>
    <property type="match status" value="1"/>
</dbReference>
<dbReference type="NCBIfam" id="NF034126">
    <property type="entry name" value="PRK09521.1"/>
    <property type="match status" value="1"/>
</dbReference>
<dbReference type="InterPro" id="IPR039771">
    <property type="entry name" value="Csl4"/>
</dbReference>
<dbReference type="GO" id="GO:0000178">
    <property type="term" value="C:exosome (RNase complex)"/>
    <property type="evidence" value="ECO:0007669"/>
    <property type="project" value="UniProtKB-KW"/>
</dbReference>
<reference evidence="5" key="2">
    <citation type="journal article" date="2022" name="Nat. Microbiol.">
        <title>A closed Candidatus Odinarchaeum chromosome exposes Asgard archaeal viruses.</title>
        <authorList>
            <person name="Tamarit D."/>
            <person name="Caceres E.F."/>
            <person name="Krupovic M."/>
            <person name="Nijland R."/>
            <person name="Eme L."/>
            <person name="Robinson N.P."/>
            <person name="Ettema T.J.G."/>
        </authorList>
    </citation>
    <scope>NUCLEOTIDE SEQUENCE</scope>
    <source>
        <strain evidence="5">LCB_4</strain>
    </source>
</reference>
<dbReference type="InterPro" id="IPR025721">
    <property type="entry name" value="Exosome_cplx_N_dom"/>
</dbReference>
<evidence type="ECO:0000313" key="6">
    <source>
        <dbReference type="Proteomes" id="UP000186851"/>
    </source>
</evidence>
<feature type="binding site" evidence="3">
    <location>
        <position position="154"/>
    </location>
    <ligand>
        <name>Zn(2+)</name>
        <dbReference type="ChEBI" id="CHEBI:29105"/>
    </ligand>
</feature>
<comment type="function">
    <text evidence="3">Non-catalytic component of the exosome, which is a complex involved in RNA degradation. Increases the RNA binding and the efficiency of RNA degradation. Helpful for the interaction of the exosome with A-poor RNAs.</text>
</comment>
<accession>A0AAF0D0X7</accession>
<sequence length="187" mass="20270">MSGEVKTGNLVLPGERLGVIEEYVLGAGTFQENGIIYSSRIGVVLIDNKAKKISVFPKTAKPLIPKKGDIVLGKVITVQGKKALVAIAMIEDKALSSIFTGQVFIRQVTGGYLESIDDMFKIGDIIRATVIDDRDEVYQLSTAGPELGVIKAYCARCGNTLRKINKQLKCDSCGNIEMRKLASDFGQ</sequence>
<comment type="subcellular location">
    <subcellularLocation>
        <location evidence="3">Cytoplasm</location>
    </subcellularLocation>
</comment>
<dbReference type="InterPro" id="IPR012340">
    <property type="entry name" value="NA-bd_OB-fold"/>
</dbReference>
<proteinExistence type="inferred from homology"/>
<dbReference type="GO" id="GO:0008270">
    <property type="term" value="F:zinc ion binding"/>
    <property type="evidence" value="ECO:0007669"/>
    <property type="project" value="UniProtKB-UniRule"/>
</dbReference>
<feature type="binding site" evidence="3">
    <location>
        <position position="170"/>
    </location>
    <ligand>
        <name>Zn(2+)</name>
        <dbReference type="ChEBI" id="CHEBI:29105"/>
    </ligand>
</feature>
<dbReference type="GO" id="GO:0006396">
    <property type="term" value="P:RNA processing"/>
    <property type="evidence" value="ECO:0007669"/>
    <property type="project" value="InterPro"/>
</dbReference>
<comment type="subunit">
    <text evidence="3">Component of the archaeal exosome complex. Forms a trimer of Rrp4 and/or Csl4 subunits. The trimer associates with an hexameric ring-like arrangement composed of 3 Rrp41-Rrp42 heterodimers. Interacts with DnaG.</text>
</comment>
<organism evidence="5 6">
    <name type="scientific">Odinarchaeota yellowstonii (strain LCB_4)</name>
    <dbReference type="NCBI Taxonomy" id="1841599"/>
    <lineage>
        <taxon>Archaea</taxon>
        <taxon>Promethearchaeati</taxon>
        <taxon>Candidatus Odinarchaeota</taxon>
        <taxon>Candidatus Odinarchaeia</taxon>
        <taxon>Candidatus Odinarchaeales</taxon>
        <taxon>Candidatus Odinarchaeaceae</taxon>
        <taxon>Candidatus Odinarchaeum</taxon>
    </lineage>
</organism>
<dbReference type="PANTHER" id="PTHR12686:SF8">
    <property type="entry name" value="EXOSOME COMPLEX COMPONENT CSL4"/>
    <property type="match status" value="1"/>
</dbReference>
<dbReference type="PANTHER" id="PTHR12686">
    <property type="entry name" value="3'-5' EXORIBONUCLEASE CSL4-RELATED"/>
    <property type="match status" value="1"/>
</dbReference>
<dbReference type="GO" id="GO:0003723">
    <property type="term" value="F:RNA binding"/>
    <property type="evidence" value="ECO:0007669"/>
    <property type="project" value="InterPro"/>
</dbReference>
<dbReference type="EMBL" id="CP091871">
    <property type="protein sequence ID" value="WEU39646.1"/>
    <property type="molecule type" value="Genomic_DNA"/>
</dbReference>
<feature type="domain" description="S1 motif" evidence="4">
    <location>
        <begin position="68"/>
        <end position="143"/>
    </location>
</feature>
<keyword evidence="3" id="KW-0479">Metal-binding</keyword>
<protein>
    <recommendedName>
        <fullName evidence="3">Exosome complex component Csl4</fullName>
    </recommendedName>
</protein>